<protein>
    <submittedName>
        <fullName evidence="1">Uncharacterized protein</fullName>
    </submittedName>
</protein>
<reference evidence="1 2" key="1">
    <citation type="submission" date="2016-10" db="EMBL/GenBank/DDBJ databases">
        <title>Updated version of Genome Assembly of Janthinobacterium lividum ERGS5:01.</title>
        <authorList>
            <person name="Kumar R."/>
            <person name="Acharya V."/>
            <person name="Singh D."/>
        </authorList>
    </citation>
    <scope>NUCLEOTIDE SEQUENCE [LARGE SCALE GENOMIC DNA]</scope>
    <source>
        <strain evidence="1 2">ERGS5:01</strain>
    </source>
</reference>
<dbReference type="Proteomes" id="UP000092634">
    <property type="component" value="Unassembled WGS sequence"/>
</dbReference>
<accession>A0A1E8PPP8</accession>
<dbReference type="AlphaFoldDB" id="A0A1E8PPP8"/>
<sequence>MLDPKYGEIDLRNAEPGNSHFDVVLPRGDNGAFYIDIRDFLNNAPSIALGNLPENFYIVSEDFSSGDGALPASLQPVQSLAEFISALAEFAEDQTLVNGGAVPRLLFVLPPDGKIPQRTILVPIVLELDALHEEIRHFKI</sequence>
<evidence type="ECO:0000313" key="2">
    <source>
        <dbReference type="Proteomes" id="UP000092634"/>
    </source>
</evidence>
<comment type="caution">
    <text evidence="1">The sequence shown here is derived from an EMBL/GenBank/DDBJ whole genome shotgun (WGS) entry which is preliminary data.</text>
</comment>
<organism evidence="1 2">
    <name type="scientific">Janthinobacterium lividum</name>
    <dbReference type="NCBI Taxonomy" id="29581"/>
    <lineage>
        <taxon>Bacteria</taxon>
        <taxon>Pseudomonadati</taxon>
        <taxon>Pseudomonadota</taxon>
        <taxon>Betaproteobacteria</taxon>
        <taxon>Burkholderiales</taxon>
        <taxon>Oxalobacteraceae</taxon>
        <taxon>Janthinobacterium</taxon>
    </lineage>
</organism>
<gene>
    <name evidence="1" type="ORF">BA896_001255</name>
</gene>
<evidence type="ECO:0000313" key="1">
    <source>
        <dbReference type="EMBL" id="OFJ47830.1"/>
    </source>
</evidence>
<proteinExistence type="predicted"/>
<dbReference type="EMBL" id="MAQB02000001">
    <property type="protein sequence ID" value="OFJ47830.1"/>
    <property type="molecule type" value="Genomic_DNA"/>
</dbReference>
<name>A0A1E8PPP8_9BURK</name>